<evidence type="ECO:0000313" key="2">
    <source>
        <dbReference type="Proteomes" id="UP000011115"/>
    </source>
</evidence>
<name>M1DEK5_SOLTU</name>
<dbReference type="PaxDb" id="4113-PGSC0003DMT400087798"/>
<keyword evidence="2" id="KW-1185">Reference proteome</keyword>
<dbReference type="HOGENOM" id="CLU_2459111_0_0_1"/>
<dbReference type="OMA" id="EFTRIRY"/>
<dbReference type="EnsemblPlants" id="PGSC0003DMT400087798">
    <property type="protein sequence ID" value="PGSC0003DMT400087798"/>
    <property type="gene ID" value="PGSC0003DMG400037369"/>
</dbReference>
<dbReference type="PANTHER" id="PTHR33022">
    <property type="entry name" value="DUF1985 DOMAIN-CONTAINING PROTEIN"/>
    <property type="match status" value="1"/>
</dbReference>
<dbReference type="AlphaFoldDB" id="M1DEK5"/>
<proteinExistence type="predicted"/>
<reference evidence="1" key="2">
    <citation type="submission" date="2015-06" db="UniProtKB">
        <authorList>
            <consortium name="EnsemblPlants"/>
        </authorList>
    </citation>
    <scope>IDENTIFICATION</scope>
    <source>
        <strain evidence="1">DM1-3 516 R44</strain>
    </source>
</reference>
<dbReference type="Gene3D" id="3.40.395.10">
    <property type="entry name" value="Adenoviral Proteinase, Chain A"/>
    <property type="match status" value="1"/>
</dbReference>
<dbReference type="Proteomes" id="UP000011115">
    <property type="component" value="Unassembled WGS sequence"/>
</dbReference>
<sequence>MIYVKDIPQQTEISLDCGLYVAAYANHISNGNGFPNSFDLEFTRIRYATLLWNYGMQKIQVDATSDSKAPERPIRIHKDCDSSERITIN</sequence>
<evidence type="ECO:0000313" key="1">
    <source>
        <dbReference type="EnsemblPlants" id="PGSC0003DMT400087798"/>
    </source>
</evidence>
<dbReference type="InParanoid" id="M1DEK5"/>
<dbReference type="PANTHER" id="PTHR33022:SF20">
    <property type="entry name" value="UBIQUITIN-LIKE PROTEASE FAMILY PROFILE DOMAIN-CONTAINING PROTEIN"/>
    <property type="match status" value="1"/>
</dbReference>
<dbReference type="Gramene" id="PGSC0003DMT400087798">
    <property type="protein sequence ID" value="PGSC0003DMT400087798"/>
    <property type="gene ID" value="PGSC0003DMG400037369"/>
</dbReference>
<protein>
    <submittedName>
        <fullName evidence="1">Ulp1 protease family, C-terminal catalytic domain containing protein</fullName>
    </submittedName>
</protein>
<reference evidence="2" key="1">
    <citation type="journal article" date="2011" name="Nature">
        <title>Genome sequence and analysis of the tuber crop potato.</title>
        <authorList>
            <consortium name="The Potato Genome Sequencing Consortium"/>
        </authorList>
    </citation>
    <scope>NUCLEOTIDE SEQUENCE [LARGE SCALE GENOMIC DNA]</scope>
    <source>
        <strain evidence="2">cv. DM1-3 516 R44</strain>
    </source>
</reference>
<organism evidence="1 2">
    <name type="scientific">Solanum tuberosum</name>
    <name type="common">Potato</name>
    <dbReference type="NCBI Taxonomy" id="4113"/>
    <lineage>
        <taxon>Eukaryota</taxon>
        <taxon>Viridiplantae</taxon>
        <taxon>Streptophyta</taxon>
        <taxon>Embryophyta</taxon>
        <taxon>Tracheophyta</taxon>
        <taxon>Spermatophyta</taxon>
        <taxon>Magnoliopsida</taxon>
        <taxon>eudicotyledons</taxon>
        <taxon>Gunneridae</taxon>
        <taxon>Pentapetalae</taxon>
        <taxon>asterids</taxon>
        <taxon>lamiids</taxon>
        <taxon>Solanales</taxon>
        <taxon>Solanaceae</taxon>
        <taxon>Solanoideae</taxon>
        <taxon>Solaneae</taxon>
        <taxon>Solanum</taxon>
    </lineage>
</organism>
<accession>M1DEK5</accession>